<feature type="transmembrane region" description="Helical" evidence="1">
    <location>
        <begin position="6"/>
        <end position="25"/>
    </location>
</feature>
<dbReference type="EMBL" id="JAETYU010000034">
    <property type="protein sequence ID" value="MBL6205891.1"/>
    <property type="molecule type" value="Genomic_DNA"/>
</dbReference>
<organism evidence="2 3">
    <name type="scientific">Escherichia coli</name>
    <dbReference type="NCBI Taxonomy" id="562"/>
    <lineage>
        <taxon>Bacteria</taxon>
        <taxon>Pseudomonadati</taxon>
        <taxon>Pseudomonadota</taxon>
        <taxon>Gammaproteobacteria</taxon>
        <taxon>Enterobacterales</taxon>
        <taxon>Enterobacteriaceae</taxon>
        <taxon>Escherichia</taxon>
    </lineage>
</organism>
<keyword evidence="1" id="KW-0812">Transmembrane</keyword>
<feature type="transmembrane region" description="Helical" evidence="1">
    <location>
        <begin position="139"/>
        <end position="158"/>
    </location>
</feature>
<name>A0AAW4FEM7_ECOLX</name>
<protein>
    <submittedName>
        <fullName evidence="2">Uncharacterized protein</fullName>
    </submittedName>
</protein>
<evidence type="ECO:0000313" key="3">
    <source>
        <dbReference type="Proteomes" id="UP000655659"/>
    </source>
</evidence>
<dbReference type="Proteomes" id="UP000655659">
    <property type="component" value="Unassembled WGS sequence"/>
</dbReference>
<dbReference type="AlphaFoldDB" id="A0AAW4FEM7"/>
<reference evidence="2" key="1">
    <citation type="submission" date="2021-01" db="EMBL/GenBank/DDBJ databases">
        <title>Genomes of Escherichia coli STEC strains from raw meat-based diets for companion animals.</title>
        <authorList>
            <person name="Stevens M.J.A."/>
            <person name="Stephan R."/>
        </authorList>
    </citation>
    <scope>NUCLEOTIDE SEQUENCE</scope>
    <source>
        <strain evidence="2">ATC7-7</strain>
    </source>
</reference>
<dbReference type="RefSeq" id="WP_021557039.1">
    <property type="nucleotide sequence ID" value="NZ_BFSF01000017.1"/>
</dbReference>
<keyword evidence="1" id="KW-0472">Membrane</keyword>
<accession>A0AAW4FEM7</accession>
<gene>
    <name evidence="2" type="ORF">JNA68_22280</name>
</gene>
<evidence type="ECO:0000256" key="1">
    <source>
        <dbReference type="SAM" id="Phobius"/>
    </source>
</evidence>
<comment type="caution">
    <text evidence="2">The sequence shown here is derived from an EMBL/GenBank/DDBJ whole genome shotgun (WGS) entry which is preliminary data.</text>
</comment>
<sequence length="181" mass="20583">MDAGIASVVAAIIAAAAAGVGLVITKENKTSEFRQAWIDGLREELAELMENFLQLRTTPPEKLPEVAGKIYFLSAKVKLRLSSKNLTNEESQLLKIIEDYILKMDRSSNITDVVRQYFEYSSSVLKTEWERVKRGEKKYRVAITVSYSILVFLGLYFASRFIPAISEKILEIIEFLNYSLF</sequence>
<keyword evidence="1" id="KW-1133">Transmembrane helix</keyword>
<evidence type="ECO:0000313" key="2">
    <source>
        <dbReference type="EMBL" id="MBL6205891.1"/>
    </source>
</evidence>
<proteinExistence type="predicted"/>